<evidence type="ECO:0008006" key="3">
    <source>
        <dbReference type="Google" id="ProtNLM"/>
    </source>
</evidence>
<sequence>MSASVQHEDWWWLRSKHRTIRYSSADDQRRSFEATTRRDVALSLIAARGCRCFNNEQRGLPDKLTQLDVARSLGCAIPDTLISCDKAEIIAFIQAFGRTIVKPLSISFAPAYGSDDATLISIMANLVTVAEISAASDEQVATFPAIYQAYVEKSYELRVVAFGDACLGFRIDSQASPRSAIDWRRAERLPGIVGREPVPLPPEMQDFTGAFLRRSHLHSGVFDFAVTPDGKTVFFECNPSGQWADLDGTHGSVTRLFADGFESLLSS</sequence>
<dbReference type="SUPFAM" id="SSF56059">
    <property type="entry name" value="Glutathione synthetase ATP-binding domain-like"/>
    <property type="match status" value="1"/>
</dbReference>
<comment type="caution">
    <text evidence="1">The sequence shown here is derived from an EMBL/GenBank/DDBJ whole genome shotgun (WGS) entry which is preliminary data.</text>
</comment>
<dbReference type="PANTHER" id="PTHR21621">
    <property type="entry name" value="RIBOSOMAL PROTEIN S6 MODIFICATION PROTEIN"/>
    <property type="match status" value="1"/>
</dbReference>
<keyword evidence="2" id="KW-1185">Reference proteome</keyword>
<gene>
    <name evidence="1" type="ORF">KZ820_18855</name>
</gene>
<reference evidence="1 2" key="1">
    <citation type="submission" date="2021-07" db="EMBL/GenBank/DDBJ databases">
        <title>Sphingomonas sp.</title>
        <authorList>
            <person name="Feng G."/>
            <person name="Li J."/>
            <person name="Pan M."/>
        </authorList>
    </citation>
    <scope>NUCLEOTIDE SEQUENCE [LARGE SCALE GENOMIC DNA]</scope>
    <source>
        <strain evidence="1 2">RRHST34</strain>
    </source>
</reference>
<protein>
    <recommendedName>
        <fullName evidence="3">ATP-grasp domain-containing protein</fullName>
    </recommendedName>
</protein>
<dbReference type="RefSeq" id="WP_219750402.1">
    <property type="nucleotide sequence ID" value="NZ_JAHXZN010000010.1"/>
</dbReference>
<dbReference type="Gene3D" id="3.30.470.20">
    <property type="entry name" value="ATP-grasp fold, B domain"/>
    <property type="match status" value="1"/>
</dbReference>
<evidence type="ECO:0000313" key="2">
    <source>
        <dbReference type="Proteomes" id="UP000759103"/>
    </source>
</evidence>
<dbReference type="PANTHER" id="PTHR21621:SF0">
    <property type="entry name" value="BETA-CITRYLGLUTAMATE SYNTHASE B-RELATED"/>
    <property type="match status" value="1"/>
</dbReference>
<evidence type="ECO:0000313" key="1">
    <source>
        <dbReference type="EMBL" id="MBW6532809.1"/>
    </source>
</evidence>
<proteinExistence type="predicted"/>
<accession>A0ABS7BT83</accession>
<dbReference type="Proteomes" id="UP000759103">
    <property type="component" value="Unassembled WGS sequence"/>
</dbReference>
<dbReference type="EMBL" id="JAHXZN010000010">
    <property type="protein sequence ID" value="MBW6532809.1"/>
    <property type="molecule type" value="Genomic_DNA"/>
</dbReference>
<name>A0ABS7BT83_9SPHN</name>
<organism evidence="1 2">
    <name type="scientific">Sphingomonas citri</name>
    <dbReference type="NCBI Taxonomy" id="2862499"/>
    <lineage>
        <taxon>Bacteria</taxon>
        <taxon>Pseudomonadati</taxon>
        <taxon>Pseudomonadota</taxon>
        <taxon>Alphaproteobacteria</taxon>
        <taxon>Sphingomonadales</taxon>
        <taxon>Sphingomonadaceae</taxon>
        <taxon>Sphingomonas</taxon>
    </lineage>
</organism>